<comment type="caution">
    <text evidence="2">The sequence shown here is derived from an EMBL/GenBank/DDBJ whole genome shotgun (WGS) entry which is preliminary data.</text>
</comment>
<feature type="transmembrane region" description="Helical" evidence="1">
    <location>
        <begin position="93"/>
        <end position="112"/>
    </location>
</feature>
<evidence type="ECO:0008006" key="4">
    <source>
        <dbReference type="Google" id="ProtNLM"/>
    </source>
</evidence>
<evidence type="ECO:0000313" key="3">
    <source>
        <dbReference type="Proteomes" id="UP000175616"/>
    </source>
</evidence>
<keyword evidence="1" id="KW-0812">Transmembrane</keyword>
<proteinExistence type="predicted"/>
<evidence type="ECO:0000256" key="1">
    <source>
        <dbReference type="SAM" id="Phobius"/>
    </source>
</evidence>
<evidence type="ECO:0000313" key="2">
    <source>
        <dbReference type="EMBL" id="OFC30838.1"/>
    </source>
</evidence>
<dbReference type="Proteomes" id="UP000175616">
    <property type="component" value="Unassembled WGS sequence"/>
</dbReference>
<dbReference type="EMBL" id="LZYE01000295">
    <property type="protein sequence ID" value="OFC30838.1"/>
    <property type="molecule type" value="Genomic_DNA"/>
</dbReference>
<accession>A0A1E7YL90</accession>
<dbReference type="AlphaFoldDB" id="A0A1E7YL90"/>
<organism evidence="2 3">
    <name type="scientific">Acidithiobacillus caldus</name>
    <dbReference type="NCBI Taxonomy" id="33059"/>
    <lineage>
        <taxon>Bacteria</taxon>
        <taxon>Pseudomonadati</taxon>
        <taxon>Pseudomonadota</taxon>
        <taxon>Acidithiobacillia</taxon>
        <taxon>Acidithiobacillales</taxon>
        <taxon>Acidithiobacillaceae</taxon>
        <taxon>Acidithiobacillus</taxon>
    </lineage>
</organism>
<keyword evidence="1" id="KW-1133">Transmembrane helix</keyword>
<gene>
    <name evidence="2" type="ORF">BAE27_10990</name>
</gene>
<keyword evidence="1" id="KW-0472">Membrane</keyword>
<protein>
    <recommendedName>
        <fullName evidence="4">DUF1640 domain-containing protein</fullName>
    </recommendedName>
</protein>
<sequence>MIDKLEMSKDLVRSGMDREQAEGVANAFEKAIRGVLATKADLEVACTRLESGIRQDIVKMEVGIRQDMAKMEAGIRQDMAKMGQDMAKMQASLIRWMFAMWITGIGVLTAVLELKP</sequence>
<name>A0A1E7YL90_9PROT</name>
<reference evidence="2 3" key="1">
    <citation type="submission" date="2016-06" db="EMBL/GenBank/DDBJ databases">
        <title>Gene turnover analysis identifies the evolutionary adaptation of the extremophile Acidithiobacillus caldus.</title>
        <authorList>
            <person name="Zhang X."/>
        </authorList>
    </citation>
    <scope>NUCLEOTIDE SEQUENCE [LARGE SCALE GENOMIC DNA]</scope>
    <source>
        <strain evidence="2 3">DX</strain>
    </source>
</reference>
<dbReference type="RefSeq" id="WP_070113648.1">
    <property type="nucleotide sequence ID" value="NZ_LZYE01000295.1"/>
</dbReference>